<keyword evidence="4 8" id="KW-0808">Transferase</keyword>
<comment type="catalytic activity">
    <reaction evidence="7 8">
        <text>[ThiS sulfur-carrier protein]-C-terminal-Gly-aminoethanethioate + 2-iminoacetate + 1-deoxy-D-xylulose 5-phosphate = [ThiS sulfur-carrier protein]-C-terminal Gly-Gly + 2-[(2R,5Z)-2-carboxy-4-methylthiazol-5(2H)-ylidene]ethyl phosphate + 2 H2O + H(+)</text>
        <dbReference type="Rhea" id="RHEA:26297"/>
        <dbReference type="Rhea" id="RHEA-COMP:12909"/>
        <dbReference type="Rhea" id="RHEA-COMP:19908"/>
        <dbReference type="ChEBI" id="CHEBI:15377"/>
        <dbReference type="ChEBI" id="CHEBI:15378"/>
        <dbReference type="ChEBI" id="CHEBI:57792"/>
        <dbReference type="ChEBI" id="CHEBI:62899"/>
        <dbReference type="ChEBI" id="CHEBI:77846"/>
        <dbReference type="ChEBI" id="CHEBI:90778"/>
        <dbReference type="ChEBI" id="CHEBI:232372"/>
        <dbReference type="EC" id="2.8.1.10"/>
    </reaction>
</comment>
<evidence type="ECO:0000256" key="2">
    <source>
        <dbReference type="ARBA" id="ARBA00004948"/>
    </source>
</evidence>
<proteinExistence type="inferred from homology"/>
<dbReference type="UniPathway" id="UPA00060"/>
<comment type="pathway">
    <text evidence="2 8">Cofactor biosynthesis; thiamine diphosphate biosynthesis.</text>
</comment>
<keyword evidence="8" id="KW-0963">Cytoplasm</keyword>
<dbReference type="InterPro" id="IPR008867">
    <property type="entry name" value="ThiG"/>
</dbReference>
<comment type="caution">
    <text evidence="10">The sequence shown here is derived from an EMBL/GenBank/DDBJ whole genome shotgun (WGS) entry which is preliminary data.</text>
</comment>
<dbReference type="CDD" id="cd04728">
    <property type="entry name" value="ThiG"/>
    <property type="match status" value="1"/>
</dbReference>
<evidence type="ECO:0000256" key="5">
    <source>
        <dbReference type="ARBA" id="ARBA00022977"/>
    </source>
</evidence>
<feature type="binding site" evidence="8">
    <location>
        <begin position="209"/>
        <end position="210"/>
    </location>
    <ligand>
        <name>1-deoxy-D-xylulose 5-phosphate</name>
        <dbReference type="ChEBI" id="CHEBI:57792"/>
    </ligand>
</feature>
<comment type="subunit">
    <text evidence="8">Homotetramer. Forms heterodimers with either ThiH or ThiS.</text>
</comment>
<comment type="function">
    <text evidence="1 8">Catalyzes the rearrangement of 1-deoxy-D-xylulose 5-phosphate (DXP) to produce the thiazole phosphate moiety of thiamine. Sulfur is provided by the thiocarboxylate moiety of the carrier protein ThiS. In vitro, sulfur can be provided by H(2)S.</text>
</comment>
<keyword evidence="5 8" id="KW-0784">Thiamine biosynthesis</keyword>
<dbReference type="PANTHER" id="PTHR34266">
    <property type="entry name" value="THIAZOLE SYNTHASE"/>
    <property type="match status" value="1"/>
</dbReference>
<evidence type="ECO:0000256" key="6">
    <source>
        <dbReference type="ARBA" id="ARBA00023270"/>
    </source>
</evidence>
<feature type="binding site" evidence="8">
    <location>
        <position position="161"/>
    </location>
    <ligand>
        <name>1-deoxy-D-xylulose 5-phosphate</name>
        <dbReference type="ChEBI" id="CHEBI:57792"/>
    </ligand>
</feature>
<dbReference type="GO" id="GO:0005737">
    <property type="term" value="C:cytoplasm"/>
    <property type="evidence" value="ECO:0007669"/>
    <property type="project" value="UniProtKB-SubCell"/>
</dbReference>
<evidence type="ECO:0000256" key="7">
    <source>
        <dbReference type="ARBA" id="ARBA00049897"/>
    </source>
</evidence>
<dbReference type="HAMAP" id="MF_00443">
    <property type="entry name" value="ThiG"/>
    <property type="match status" value="1"/>
</dbReference>
<comment type="similarity">
    <text evidence="8">Belongs to the ThiG family.</text>
</comment>
<feature type="binding site" evidence="8">
    <location>
        <begin position="187"/>
        <end position="188"/>
    </location>
    <ligand>
        <name>1-deoxy-D-xylulose 5-phosphate</name>
        <dbReference type="ChEBI" id="CHEBI:57792"/>
    </ligand>
</feature>
<accession>A0A133S244</accession>
<dbReference type="PANTHER" id="PTHR34266:SF2">
    <property type="entry name" value="THIAZOLE SYNTHASE"/>
    <property type="match status" value="1"/>
</dbReference>
<evidence type="ECO:0000256" key="4">
    <source>
        <dbReference type="ARBA" id="ARBA00022679"/>
    </source>
</evidence>
<dbReference type="PATRIC" id="fig|39777.7.peg.1590"/>
<dbReference type="GO" id="GO:1990107">
    <property type="term" value="F:thiazole synthase activity"/>
    <property type="evidence" value="ECO:0007669"/>
    <property type="project" value="UniProtKB-EC"/>
</dbReference>
<dbReference type="InterPro" id="IPR013785">
    <property type="entry name" value="Aldolase_TIM"/>
</dbReference>
<dbReference type="EMBL" id="LRQT01000091">
    <property type="protein sequence ID" value="KXA62441.1"/>
    <property type="molecule type" value="Genomic_DNA"/>
</dbReference>
<evidence type="ECO:0000256" key="3">
    <source>
        <dbReference type="ARBA" id="ARBA00011960"/>
    </source>
</evidence>
<evidence type="ECO:0000313" key="10">
    <source>
        <dbReference type="EMBL" id="KXA62441.1"/>
    </source>
</evidence>
<evidence type="ECO:0000256" key="8">
    <source>
        <dbReference type="HAMAP-Rule" id="MF_00443"/>
    </source>
</evidence>
<protein>
    <recommendedName>
        <fullName evidence="3 8">Thiazole synthase</fullName>
        <ecNumber evidence="3 8">2.8.1.10</ecNumber>
    </recommendedName>
</protein>
<reference evidence="10 11" key="1">
    <citation type="submission" date="2016-01" db="EMBL/GenBank/DDBJ databases">
        <authorList>
            <person name="Oliw E.H."/>
        </authorList>
    </citation>
    <scope>NUCLEOTIDE SEQUENCE [LARGE SCALE GENOMIC DNA]</scope>
    <source>
        <strain evidence="10 11">CMW7756B</strain>
    </source>
</reference>
<dbReference type="Gene3D" id="3.20.20.70">
    <property type="entry name" value="Aldolase class I"/>
    <property type="match status" value="1"/>
</dbReference>
<dbReference type="Pfam" id="PF05690">
    <property type="entry name" value="ThiG"/>
    <property type="match status" value="1"/>
</dbReference>
<sequence length="262" mass="27664">MVEMSDTFVVGNRTFNSRLLVGTGKFSSYDVMKAAVDASGADIVTVALRRVESQDMKGNMLDYIPKDINLLPNTSGARSAEEAVRIAHMARALGCGDLIKIEVVKDQTYLLPDNLETIKATEQLANEGFVVFPYMSPNLMDAKRLIDAGAATVMPLASPIGSNRGLEAKGLIEILIRELDIPIIVDAGIGRPSDATIAMEMGASAVLVNTAIATSANPALMAEAFAQAVEAGRKAYLAKCGRVQTIGSASSPLTGFLGKQGE</sequence>
<comment type="subcellular location">
    <subcellularLocation>
        <location evidence="8">Cytoplasm</location>
    </subcellularLocation>
</comment>
<gene>
    <name evidence="8" type="primary">thiG</name>
    <name evidence="10" type="ORF">HMPREF3233_01623</name>
</gene>
<keyword evidence="6 8" id="KW-0704">Schiff base</keyword>
<dbReference type="EC" id="2.8.1.10" evidence="3 8"/>
<dbReference type="AlphaFoldDB" id="A0A133S244"/>
<organism evidence="10">
    <name type="scientific">Veillonella atypica</name>
    <dbReference type="NCBI Taxonomy" id="39777"/>
    <lineage>
        <taxon>Bacteria</taxon>
        <taxon>Bacillati</taxon>
        <taxon>Bacillota</taxon>
        <taxon>Negativicutes</taxon>
        <taxon>Veillonellales</taxon>
        <taxon>Veillonellaceae</taxon>
        <taxon>Veillonella</taxon>
    </lineage>
</organism>
<feature type="active site" description="Schiff-base intermediate with DXP" evidence="8">
    <location>
        <position position="100"/>
    </location>
</feature>
<name>A0A133S244_9FIRM</name>
<dbReference type="SUPFAM" id="SSF110399">
    <property type="entry name" value="ThiG-like"/>
    <property type="match status" value="1"/>
</dbReference>
<dbReference type="Proteomes" id="UP000070226">
    <property type="component" value="Unassembled WGS sequence"/>
</dbReference>
<feature type="domain" description="Thiazole synthase ThiG" evidence="9">
    <location>
        <begin position="10"/>
        <end position="252"/>
    </location>
</feature>
<evidence type="ECO:0000313" key="11">
    <source>
        <dbReference type="Proteomes" id="UP000070226"/>
    </source>
</evidence>
<evidence type="ECO:0000259" key="9">
    <source>
        <dbReference type="Pfam" id="PF05690"/>
    </source>
</evidence>
<dbReference type="InterPro" id="IPR033983">
    <property type="entry name" value="Thiazole_synthase_ThiG"/>
</dbReference>
<evidence type="ECO:0000256" key="1">
    <source>
        <dbReference type="ARBA" id="ARBA00002834"/>
    </source>
</evidence>
<dbReference type="GO" id="GO:0009229">
    <property type="term" value="P:thiamine diphosphate biosynthetic process"/>
    <property type="evidence" value="ECO:0007669"/>
    <property type="project" value="UniProtKB-UniRule"/>
</dbReference>